<proteinExistence type="predicted"/>
<keyword evidence="3" id="KW-0804">Transcription</keyword>
<accession>A0A7V8MZC9</accession>
<sequence>MNMKQKNQILYQKVFDALKSDIINGKYEVGSFFPTENELEVRFEVSKITVRKALDLLVEGGYLHRQSGMGTKVISNQPINVFNKAKTFTKILKDHGVDVQTAVVYIGKSENATINEKFDVDNVYEIHRVYQLDGVASIFVKHYFPLTKSEFLPEKGANQFSFYSFLVKQGFEIFNMEDAFCAEKTPKQLTKILPKVSDVVLNRTRSAYTEMGQLVEYTTSYYDSGTMPYLIDYQV</sequence>
<dbReference type="PRINTS" id="PR00035">
    <property type="entry name" value="HTHGNTR"/>
</dbReference>
<dbReference type="Proteomes" id="UP000530186">
    <property type="component" value="Unassembled WGS sequence"/>
</dbReference>
<dbReference type="Pfam" id="PF00392">
    <property type="entry name" value="GntR"/>
    <property type="match status" value="1"/>
</dbReference>
<dbReference type="InterPro" id="IPR050679">
    <property type="entry name" value="Bact_HTH_transcr_reg"/>
</dbReference>
<dbReference type="SUPFAM" id="SSF64288">
    <property type="entry name" value="Chorismate lyase-like"/>
    <property type="match status" value="1"/>
</dbReference>
<evidence type="ECO:0000259" key="4">
    <source>
        <dbReference type="PROSITE" id="PS50949"/>
    </source>
</evidence>
<dbReference type="EMBL" id="JACBNY010000001">
    <property type="protein sequence ID" value="MBA0015850.1"/>
    <property type="molecule type" value="Genomic_DNA"/>
</dbReference>
<dbReference type="PANTHER" id="PTHR44846">
    <property type="entry name" value="MANNOSYL-D-GLYCERATE TRANSPORT/METABOLISM SYSTEM REPRESSOR MNGR-RELATED"/>
    <property type="match status" value="1"/>
</dbReference>
<keyword evidence="6" id="KW-1185">Reference proteome</keyword>
<dbReference type="InterPro" id="IPR011663">
    <property type="entry name" value="UTRA"/>
</dbReference>
<keyword evidence="1" id="KW-0805">Transcription regulation</keyword>
<dbReference type="InterPro" id="IPR036390">
    <property type="entry name" value="WH_DNA-bd_sf"/>
</dbReference>
<dbReference type="GO" id="GO:0045892">
    <property type="term" value="P:negative regulation of DNA-templated transcription"/>
    <property type="evidence" value="ECO:0007669"/>
    <property type="project" value="TreeGrafter"/>
</dbReference>
<evidence type="ECO:0000256" key="1">
    <source>
        <dbReference type="ARBA" id="ARBA00023015"/>
    </source>
</evidence>
<protein>
    <submittedName>
        <fullName evidence="5">GntR family transcriptional regulator</fullName>
    </submittedName>
</protein>
<dbReference type="SUPFAM" id="SSF46785">
    <property type="entry name" value="Winged helix' DNA-binding domain"/>
    <property type="match status" value="1"/>
</dbReference>
<dbReference type="InterPro" id="IPR028978">
    <property type="entry name" value="Chorismate_lyase_/UTRA_dom_sf"/>
</dbReference>
<organism evidence="5 6">
    <name type="scientific">Pseudolactococcus laudensis</name>
    <dbReference type="NCBI Taxonomy" id="1494461"/>
    <lineage>
        <taxon>Bacteria</taxon>
        <taxon>Bacillati</taxon>
        <taxon>Bacillota</taxon>
        <taxon>Bacilli</taxon>
        <taxon>Lactobacillales</taxon>
        <taxon>Streptococcaceae</taxon>
        <taxon>Pseudolactococcus</taxon>
    </lineage>
</organism>
<evidence type="ECO:0000313" key="6">
    <source>
        <dbReference type="Proteomes" id="UP000530186"/>
    </source>
</evidence>
<keyword evidence="2" id="KW-0238">DNA-binding</keyword>
<dbReference type="SMART" id="SM00866">
    <property type="entry name" value="UTRA"/>
    <property type="match status" value="1"/>
</dbReference>
<dbReference type="PROSITE" id="PS50949">
    <property type="entry name" value="HTH_GNTR"/>
    <property type="match status" value="1"/>
</dbReference>
<comment type="caution">
    <text evidence="5">The sequence shown here is derived from an EMBL/GenBank/DDBJ whole genome shotgun (WGS) entry which is preliminary data.</text>
</comment>
<dbReference type="GO" id="GO:0003700">
    <property type="term" value="F:DNA-binding transcription factor activity"/>
    <property type="evidence" value="ECO:0007669"/>
    <property type="project" value="InterPro"/>
</dbReference>
<evidence type="ECO:0000313" key="5">
    <source>
        <dbReference type="EMBL" id="MBA0015850.1"/>
    </source>
</evidence>
<dbReference type="GO" id="GO:0003677">
    <property type="term" value="F:DNA binding"/>
    <property type="evidence" value="ECO:0007669"/>
    <property type="project" value="UniProtKB-KW"/>
</dbReference>
<dbReference type="Pfam" id="PF07702">
    <property type="entry name" value="UTRA"/>
    <property type="match status" value="1"/>
</dbReference>
<feature type="domain" description="HTH gntR-type" evidence="4">
    <location>
        <begin position="8"/>
        <end position="76"/>
    </location>
</feature>
<evidence type="ECO:0000256" key="2">
    <source>
        <dbReference type="ARBA" id="ARBA00023125"/>
    </source>
</evidence>
<dbReference type="SMART" id="SM00345">
    <property type="entry name" value="HTH_GNTR"/>
    <property type="match status" value="1"/>
</dbReference>
<dbReference type="InterPro" id="IPR000524">
    <property type="entry name" value="Tscrpt_reg_HTH_GntR"/>
</dbReference>
<dbReference type="AlphaFoldDB" id="A0A7V8MZC9"/>
<dbReference type="Gene3D" id="3.40.1410.10">
    <property type="entry name" value="Chorismate lyase-like"/>
    <property type="match status" value="1"/>
</dbReference>
<reference evidence="5 6" key="1">
    <citation type="submission" date="2020-07" db="EMBL/GenBank/DDBJ databases">
        <authorList>
            <person name="Hilgarth M."/>
            <person name="Werum V."/>
            <person name="Vogel R.F."/>
        </authorList>
    </citation>
    <scope>NUCLEOTIDE SEQUENCE [LARGE SCALE GENOMIC DNA]</scope>
    <source>
        <strain evidence="5 6">DSM 28961</strain>
    </source>
</reference>
<dbReference type="InterPro" id="IPR036388">
    <property type="entry name" value="WH-like_DNA-bd_sf"/>
</dbReference>
<evidence type="ECO:0000256" key="3">
    <source>
        <dbReference type="ARBA" id="ARBA00023163"/>
    </source>
</evidence>
<dbReference type="Gene3D" id="1.10.10.10">
    <property type="entry name" value="Winged helix-like DNA-binding domain superfamily/Winged helix DNA-binding domain"/>
    <property type="match status" value="1"/>
</dbReference>
<dbReference type="PANTHER" id="PTHR44846:SF1">
    <property type="entry name" value="MANNOSYL-D-GLYCERATE TRANSPORT_METABOLISM SYSTEM REPRESSOR MNGR-RELATED"/>
    <property type="match status" value="1"/>
</dbReference>
<gene>
    <name evidence="5" type="ORF">HZR21_01590</name>
</gene>
<dbReference type="CDD" id="cd07377">
    <property type="entry name" value="WHTH_GntR"/>
    <property type="match status" value="1"/>
</dbReference>
<name>A0A7V8MZC9_9LACT</name>